<feature type="region of interest" description="Disordered" evidence="1">
    <location>
        <begin position="825"/>
        <end position="844"/>
    </location>
</feature>
<sequence length="906" mass="105011">MEVRIKFGKHTESIYDVNIRDDCRPRVGEASTSSETVVMEPAIWFKCLVISYIHLDCDLRRIKFRKSFRLCGGGVPLEAETEETLQGSNTLCSHYRFSEKSIDATDYAECYDFECFLDELFDQAIECLNNFRRKEITLNQFHSHVLRLLHCFVFPSIKFTTCDLPLLLQSQDYIHEQLSNIEKAILKQDKLVFQTESSLRSQRERLFRTESFHKESYIRHNCKSEFLEILLKDVERDIFKHDKLLDECQRKINDLKASQSQNVCTLQIYRKDRDVIHQQLTNLENIRENIKNVIVRPASKKKKIRRKKLQKNVFHDIYNEVYKKLLEQKEKLQNQCFNKVKMVTVREAITMSIRDIQSVGETLGIDVKIDGSERATDILDVNEKPDYWKTHNEKIAHILANPKETAHKIHVRFCSNIRDRINAFIDENVMFNFGTLKKDTSTEFWISPAELSILNQNTITTHRRRNFTYNSLSNSPDSLSYQSVNSIELPELDDGCCSNKRQSILSDCFKTIPMKSSLDIICSDIKSHMQNMTYQILPPLLLPEDISPAKLWLIYESHLYLNIMDDILYLYSTAYGSQCQKLISNIANFSVTEFVTDDDFVQHLFSKCDMYDGISQVDSGKSSSNSSEEEEILNTGNFRLSTSLEDLKWRGSLVRNLYKRADEECSNLMESLDISAQSTSLQSSVDSDESFMARLSANPRPQEPVRTEISLAKPSRKSQYNTLKFKQLFTPALVYLDNLSITSSIVAKLRCLTRIHIDVSNVGRTTETENILHQFIGYCGSNGTVPYWGYTRLQLNHILQCLPVYIRPYFPYDSKEMRYVTLQRKRENPRRTEERCQDHGADSKLEKKGQTHHYRLRFCCQLSILLTVLGYIGGDTELISPALKPEATLHSQLHTPLHLTSSTKAV</sequence>
<name>A0AA36BRK2_OCTVU</name>
<accession>A0AA36BRK2</accession>
<dbReference type="Proteomes" id="UP001162480">
    <property type="component" value="Chromosome 22"/>
</dbReference>
<proteinExistence type="predicted"/>
<evidence type="ECO:0000313" key="2">
    <source>
        <dbReference type="EMBL" id="CAI9739110.1"/>
    </source>
</evidence>
<gene>
    <name evidence="2" type="ORF">OCTVUL_1B023856</name>
</gene>
<dbReference type="EMBL" id="OX597835">
    <property type="protein sequence ID" value="CAI9739110.1"/>
    <property type="molecule type" value="Genomic_DNA"/>
</dbReference>
<dbReference type="AlphaFoldDB" id="A0AA36BRK2"/>
<organism evidence="2 3">
    <name type="scientific">Octopus vulgaris</name>
    <name type="common">Common octopus</name>
    <dbReference type="NCBI Taxonomy" id="6645"/>
    <lineage>
        <taxon>Eukaryota</taxon>
        <taxon>Metazoa</taxon>
        <taxon>Spiralia</taxon>
        <taxon>Lophotrochozoa</taxon>
        <taxon>Mollusca</taxon>
        <taxon>Cephalopoda</taxon>
        <taxon>Coleoidea</taxon>
        <taxon>Octopodiformes</taxon>
        <taxon>Octopoda</taxon>
        <taxon>Incirrata</taxon>
        <taxon>Octopodidae</taxon>
        <taxon>Octopus</taxon>
    </lineage>
</organism>
<reference evidence="2" key="1">
    <citation type="submission" date="2023-08" db="EMBL/GenBank/DDBJ databases">
        <authorList>
            <person name="Alioto T."/>
            <person name="Alioto T."/>
            <person name="Gomez Garrido J."/>
        </authorList>
    </citation>
    <scope>NUCLEOTIDE SEQUENCE</scope>
</reference>
<keyword evidence="3" id="KW-1185">Reference proteome</keyword>
<evidence type="ECO:0000256" key="1">
    <source>
        <dbReference type="SAM" id="MobiDB-lite"/>
    </source>
</evidence>
<evidence type="ECO:0000313" key="3">
    <source>
        <dbReference type="Proteomes" id="UP001162480"/>
    </source>
</evidence>
<protein>
    <submittedName>
        <fullName evidence="2">Uncharacterized protein</fullName>
    </submittedName>
</protein>